<proteinExistence type="predicted"/>
<dbReference type="EMBL" id="CP043311">
    <property type="protein sequence ID" value="QEY63790.1"/>
    <property type="molecule type" value="Genomic_DNA"/>
</dbReference>
<organism evidence="2 3">
    <name type="scientific">Metapseudomonas lalkuanensis</name>
    <dbReference type="NCBI Taxonomy" id="2604832"/>
    <lineage>
        <taxon>Bacteria</taxon>
        <taxon>Pseudomonadati</taxon>
        <taxon>Pseudomonadota</taxon>
        <taxon>Gammaproteobacteria</taxon>
        <taxon>Pseudomonadales</taxon>
        <taxon>Pseudomonadaceae</taxon>
        <taxon>Metapseudomonas</taxon>
    </lineage>
</organism>
<feature type="chain" id="PRO_5023856529" description="DUF1311 domain-containing protein" evidence="1">
    <location>
        <begin position="24"/>
        <end position="157"/>
    </location>
</feature>
<dbReference type="KEGG" id="plal:FXN65_17675"/>
<dbReference type="Proteomes" id="UP000327179">
    <property type="component" value="Chromosome"/>
</dbReference>
<accession>A0A5J6QMW9</accession>
<gene>
    <name evidence="2" type="ORF">FXN65_17675</name>
</gene>
<reference evidence="2 3" key="1">
    <citation type="submission" date="2019-08" db="EMBL/GenBank/DDBJ databases">
        <title>Whole-genome Sequencing of e-waste polymer degrading bacterium Pseudomonas sp. strain PE08.</title>
        <authorList>
            <person name="Kirdat K."/>
            <person name="Debbarma P."/>
            <person name="Narawade N."/>
            <person name="Suyal D."/>
            <person name="Thorat V."/>
            <person name="Shouche Y."/>
            <person name="Goel R."/>
            <person name="Yadav A."/>
        </authorList>
    </citation>
    <scope>NUCLEOTIDE SEQUENCE [LARGE SCALE GENOMIC DNA]</scope>
    <source>
        <strain evidence="2 3">PE08</strain>
    </source>
</reference>
<keyword evidence="1" id="KW-0732">Signal</keyword>
<dbReference type="RefSeq" id="WP_151134818.1">
    <property type="nucleotide sequence ID" value="NZ_CP043311.1"/>
</dbReference>
<evidence type="ECO:0000313" key="3">
    <source>
        <dbReference type="Proteomes" id="UP000327179"/>
    </source>
</evidence>
<keyword evidence="3" id="KW-1185">Reference proteome</keyword>
<dbReference type="AlphaFoldDB" id="A0A5J6QMW9"/>
<name>A0A5J6QMW9_9GAMM</name>
<evidence type="ECO:0000313" key="2">
    <source>
        <dbReference type="EMBL" id="QEY63790.1"/>
    </source>
</evidence>
<evidence type="ECO:0000256" key="1">
    <source>
        <dbReference type="SAM" id="SignalP"/>
    </source>
</evidence>
<feature type="signal peptide" evidence="1">
    <location>
        <begin position="1"/>
        <end position="23"/>
    </location>
</feature>
<protein>
    <recommendedName>
        <fullName evidence="4">DUF1311 domain-containing protein</fullName>
    </recommendedName>
</protein>
<sequence length="157" mass="17910">MLMKLLTTLIPVLLLASSINAQANTYCDSRRSAHEVETCYRQSLTALKRAVDKGLNKIMSSPNYSEATKQNVLQEQQAWEQRVQASCQNYACVEYQFQGRLLQLGRLKEDPAPTEVDAEACLDAWIDAYRQEEGDEVAIIHDQITEWQQWCSEGRLP</sequence>
<evidence type="ECO:0008006" key="4">
    <source>
        <dbReference type="Google" id="ProtNLM"/>
    </source>
</evidence>